<dbReference type="Proteomes" id="UP001600424">
    <property type="component" value="Unassembled WGS sequence"/>
</dbReference>
<sequence length="298" mass="30551">MTSAPDLTGRAAPWRSADVSRRTVAALGFLAAALVAAFVFLPRILAATGSGSGVVDRRGLAGAFREAFVAYWSSGARDHSPEMAGVVDYWFRYHVAKAVIAALLLATLAVLAVLLWKAFPAASRQAGGLGAGRRVALGSAGVLVTGLAVFSAAMVMANVQGAVAPFASLFPMLPTGASTEGPLADVLVEVRRGLADPAPPGGRTPPALGVMIDDFARYHVAMAVAAGIVAVVLLGMSAVAWRRLRGTTAADRPTRRVRASFAVLWASSSLIATVVAVANTSTAADPAPALLAFFEGGW</sequence>
<feature type="transmembrane region" description="Helical" evidence="1">
    <location>
        <begin position="137"/>
        <end position="159"/>
    </location>
</feature>
<organism evidence="2 3">
    <name type="scientific">Streptomyces wedmorensis</name>
    <dbReference type="NCBI Taxonomy" id="43759"/>
    <lineage>
        <taxon>Bacteria</taxon>
        <taxon>Bacillati</taxon>
        <taxon>Actinomycetota</taxon>
        <taxon>Actinomycetes</taxon>
        <taxon>Kitasatosporales</taxon>
        <taxon>Streptomycetaceae</taxon>
        <taxon>Streptomyces</taxon>
    </lineage>
</organism>
<feature type="transmembrane region" description="Helical" evidence="1">
    <location>
        <begin position="218"/>
        <end position="241"/>
    </location>
</feature>
<reference evidence="2 3" key="1">
    <citation type="submission" date="2024-09" db="EMBL/GenBank/DDBJ databases">
        <title>The Natural Products Discovery Center: Release of the First 8490 Sequenced Strains for Exploring Actinobacteria Biosynthetic Diversity.</title>
        <authorList>
            <person name="Kalkreuter E."/>
            <person name="Kautsar S.A."/>
            <person name="Yang D."/>
            <person name="Bader C.D."/>
            <person name="Teijaro C.N."/>
            <person name="Fluegel L."/>
            <person name="Davis C.M."/>
            <person name="Simpson J.R."/>
            <person name="Lauterbach L."/>
            <person name="Steele A.D."/>
            <person name="Gui C."/>
            <person name="Meng S."/>
            <person name="Li G."/>
            <person name="Viehrig K."/>
            <person name="Ye F."/>
            <person name="Su P."/>
            <person name="Kiefer A.F."/>
            <person name="Nichols A."/>
            <person name="Cepeda A.J."/>
            <person name="Yan W."/>
            <person name="Fan B."/>
            <person name="Jiang Y."/>
            <person name="Adhikari A."/>
            <person name="Zheng C.-J."/>
            <person name="Schuster L."/>
            <person name="Cowan T.M."/>
            <person name="Smanski M.J."/>
            <person name="Chevrette M.G."/>
            <person name="De Carvalho L.P.S."/>
            <person name="Shen B."/>
        </authorList>
    </citation>
    <scope>NUCLEOTIDE SEQUENCE [LARGE SCALE GENOMIC DNA]</scope>
    <source>
        <strain evidence="2 3">NPDC056472</strain>
    </source>
</reference>
<evidence type="ECO:0000313" key="2">
    <source>
        <dbReference type="EMBL" id="MFE5978609.1"/>
    </source>
</evidence>
<gene>
    <name evidence="2" type="ORF">ACFQ63_02745</name>
</gene>
<keyword evidence="1" id="KW-0812">Transmembrane</keyword>
<keyword evidence="3" id="KW-1185">Reference proteome</keyword>
<feature type="transmembrane region" description="Helical" evidence="1">
    <location>
        <begin position="262"/>
        <end position="284"/>
    </location>
</feature>
<feature type="transmembrane region" description="Helical" evidence="1">
    <location>
        <begin position="95"/>
        <end position="116"/>
    </location>
</feature>
<dbReference type="EMBL" id="JBHTRV010000002">
    <property type="protein sequence ID" value="MFE5978609.1"/>
    <property type="molecule type" value="Genomic_DNA"/>
</dbReference>
<proteinExistence type="predicted"/>
<dbReference type="RefSeq" id="WP_386251179.1">
    <property type="nucleotide sequence ID" value="NZ_JBHTRV010000002.1"/>
</dbReference>
<feature type="transmembrane region" description="Helical" evidence="1">
    <location>
        <begin position="24"/>
        <end position="45"/>
    </location>
</feature>
<keyword evidence="1" id="KW-0472">Membrane</keyword>
<evidence type="ECO:0008006" key="4">
    <source>
        <dbReference type="Google" id="ProtNLM"/>
    </source>
</evidence>
<evidence type="ECO:0000313" key="3">
    <source>
        <dbReference type="Proteomes" id="UP001600424"/>
    </source>
</evidence>
<accession>A0ABW6IPM5</accession>
<name>A0ABW6IPM5_STRWE</name>
<evidence type="ECO:0000256" key="1">
    <source>
        <dbReference type="SAM" id="Phobius"/>
    </source>
</evidence>
<comment type="caution">
    <text evidence="2">The sequence shown here is derived from an EMBL/GenBank/DDBJ whole genome shotgun (WGS) entry which is preliminary data.</text>
</comment>
<protein>
    <recommendedName>
        <fullName evidence="4">Tat (Twin-arginine translocation) pathway signal sequence</fullName>
    </recommendedName>
</protein>
<keyword evidence="1" id="KW-1133">Transmembrane helix</keyword>